<keyword evidence="3" id="KW-1185">Reference proteome</keyword>
<evidence type="ECO:0000313" key="2">
    <source>
        <dbReference type="EMBL" id="MUN28026.1"/>
    </source>
</evidence>
<name>A0A6A9QG18_SULME</name>
<dbReference type="Proteomes" id="UP000470772">
    <property type="component" value="Unassembled WGS sequence"/>
</dbReference>
<sequence length="130" mass="15165">MDPLIKKGVDYLKSAKILFDNEYYEQAMAMIFYGLPYLIKGIVKEKTDSYIYTKDISSMLNFMSRKPEYKDSIDKFLSSNGEKIKQINFMKVYLKYDIVDPIDKELVEGFLKVVDDALNLCERLGPCKDE</sequence>
<evidence type="ECO:0000313" key="3">
    <source>
        <dbReference type="Proteomes" id="UP000470772"/>
    </source>
</evidence>
<feature type="domain" description="HEPN" evidence="1">
    <location>
        <begin position="4"/>
        <end position="123"/>
    </location>
</feature>
<proteinExistence type="predicted"/>
<dbReference type="RefSeq" id="WP_156016075.1">
    <property type="nucleotide sequence ID" value="NZ_WGGD01000005.1"/>
</dbReference>
<organism evidence="2 3">
    <name type="scientific">Sulfuracidifex metallicus DSM 6482 = JCM 9184</name>
    <dbReference type="NCBI Taxonomy" id="523847"/>
    <lineage>
        <taxon>Archaea</taxon>
        <taxon>Thermoproteota</taxon>
        <taxon>Thermoprotei</taxon>
        <taxon>Sulfolobales</taxon>
        <taxon>Sulfolobaceae</taxon>
        <taxon>Sulfuracidifex</taxon>
    </lineage>
</organism>
<comment type="caution">
    <text evidence="2">The sequence shown here is derived from an EMBL/GenBank/DDBJ whole genome shotgun (WGS) entry which is preliminary data.</text>
</comment>
<dbReference type="SUPFAM" id="SSF81593">
    <property type="entry name" value="Nucleotidyltransferase substrate binding subunit/domain"/>
    <property type="match status" value="1"/>
</dbReference>
<evidence type="ECO:0000259" key="1">
    <source>
        <dbReference type="Pfam" id="PF05168"/>
    </source>
</evidence>
<dbReference type="AlphaFoldDB" id="A0A6A9QG18"/>
<protein>
    <submittedName>
        <fullName evidence="2">HEPN domain-containing protein</fullName>
    </submittedName>
</protein>
<dbReference type="InterPro" id="IPR007842">
    <property type="entry name" value="HEPN_dom"/>
</dbReference>
<gene>
    <name evidence="2" type="ORF">GC250_00750</name>
</gene>
<dbReference type="Pfam" id="PF05168">
    <property type="entry name" value="HEPN"/>
    <property type="match status" value="1"/>
</dbReference>
<reference evidence="2 3" key="1">
    <citation type="submission" date="2019-10" db="EMBL/GenBank/DDBJ databases">
        <title>Sequencing and Assembly of Multiple Reported Metal-Biooxidizing Members of the Extremely Thermoacidophilic Archaeal Family Sulfolobaceae.</title>
        <authorList>
            <person name="Counts J.A."/>
            <person name="Kelly R.M."/>
        </authorList>
    </citation>
    <scope>NUCLEOTIDE SEQUENCE [LARGE SCALE GENOMIC DNA]</scope>
    <source>
        <strain evidence="2 3">DSM 6482</strain>
    </source>
</reference>
<dbReference type="EMBL" id="WGGD01000005">
    <property type="protein sequence ID" value="MUN28026.1"/>
    <property type="molecule type" value="Genomic_DNA"/>
</dbReference>
<accession>A0A6A9QG18</accession>